<reference evidence="2 3" key="1">
    <citation type="submission" date="2015-08" db="EMBL/GenBank/DDBJ databases">
        <authorList>
            <person name="Babu N.S."/>
            <person name="Beckwith C.J."/>
            <person name="Beseler K.G."/>
            <person name="Brison A."/>
            <person name="Carone J.V."/>
            <person name="Caskin T.P."/>
            <person name="Diamond M."/>
            <person name="Durham M.E."/>
            <person name="Foxe J.M."/>
            <person name="Go M."/>
            <person name="Henderson B.A."/>
            <person name="Jones I.B."/>
            <person name="McGettigan J.A."/>
            <person name="Micheletti S.J."/>
            <person name="Nasrallah M.E."/>
            <person name="Ortiz D."/>
            <person name="Piller C.R."/>
            <person name="Privatt S.R."/>
            <person name="Schneider S.L."/>
            <person name="Sharp S."/>
            <person name="Smith T.C."/>
            <person name="Stanton J.D."/>
            <person name="Ullery H.E."/>
            <person name="Wilson R.J."/>
            <person name="Serrano M.G."/>
            <person name="Buck G."/>
            <person name="Lee V."/>
            <person name="Wang Y."/>
            <person name="Carvalho R."/>
            <person name="Voegtly L."/>
            <person name="Shi R."/>
            <person name="Duckworth R."/>
            <person name="Johnson A."/>
            <person name="Loviza R."/>
            <person name="Walstead R."/>
            <person name="Shah Z."/>
            <person name="Kiflezghi M."/>
            <person name="Wade K."/>
            <person name="Ball S.L."/>
            <person name="Bradley K.W."/>
            <person name="Asai D.J."/>
            <person name="Bowman C.A."/>
            <person name="Russell D.A."/>
            <person name="Pope W.H."/>
            <person name="Jacobs-Sera D."/>
            <person name="Hendrix R.W."/>
            <person name="Hatfull G.F."/>
        </authorList>
    </citation>
    <scope>NUCLEOTIDE SEQUENCE [LARGE SCALE GENOMIC DNA]</scope>
    <source>
        <strain evidence="2 3">DSM 27710</strain>
    </source>
</reference>
<dbReference type="AlphaFoldDB" id="A0A0K1PDY2"/>
<dbReference type="OrthoDB" id="6057634at2"/>
<gene>
    <name evidence="2" type="ORF">AKJ08_2089</name>
</gene>
<accession>A0A0K1PDY2</accession>
<feature type="compositionally biased region" description="Gly residues" evidence="1">
    <location>
        <begin position="89"/>
        <end position="107"/>
    </location>
</feature>
<feature type="region of interest" description="Disordered" evidence="1">
    <location>
        <begin position="89"/>
        <end position="108"/>
    </location>
</feature>
<dbReference type="EMBL" id="CP012332">
    <property type="protein sequence ID" value="AKU91702.1"/>
    <property type="molecule type" value="Genomic_DNA"/>
</dbReference>
<dbReference type="RefSeq" id="WP_050725977.1">
    <property type="nucleotide sequence ID" value="NZ_CP012332.1"/>
</dbReference>
<evidence type="ECO:0000313" key="2">
    <source>
        <dbReference type="EMBL" id="AKU91702.1"/>
    </source>
</evidence>
<organism evidence="2 3">
    <name type="scientific">Vulgatibacter incomptus</name>
    <dbReference type="NCBI Taxonomy" id="1391653"/>
    <lineage>
        <taxon>Bacteria</taxon>
        <taxon>Pseudomonadati</taxon>
        <taxon>Myxococcota</taxon>
        <taxon>Myxococcia</taxon>
        <taxon>Myxococcales</taxon>
        <taxon>Cystobacterineae</taxon>
        <taxon>Vulgatibacteraceae</taxon>
        <taxon>Vulgatibacter</taxon>
    </lineage>
</organism>
<dbReference type="Proteomes" id="UP000055590">
    <property type="component" value="Chromosome"/>
</dbReference>
<keyword evidence="3" id="KW-1185">Reference proteome</keyword>
<protein>
    <submittedName>
        <fullName evidence="2">Uncharacterized protein</fullName>
    </submittedName>
</protein>
<dbReference type="KEGG" id="vin:AKJ08_2089"/>
<proteinExistence type="predicted"/>
<evidence type="ECO:0000256" key="1">
    <source>
        <dbReference type="SAM" id="MobiDB-lite"/>
    </source>
</evidence>
<evidence type="ECO:0000313" key="3">
    <source>
        <dbReference type="Proteomes" id="UP000055590"/>
    </source>
</evidence>
<name>A0A0K1PDY2_9BACT</name>
<sequence length="365" mass="39288">MEEVHVVAPHAPANTPFFVKLYGPPMASIDLGLPQIRPYGGECARLVDIFGDVFQTMNNGGVFKVEVCGDLNKPKSCFSQNFKVKEWGGGEGGAGGAGGAGGEGGAGGHEEPLLGKLHVIKSYAGDPSIGGDVELSGWHVDLEASDGTVVPLETPVEIDLLPGTYTVTERRAKESNWYNSTETFKVVEITAGATTEVEFRNYCTRKPGGHTMGWWQNKNGEADMRTDLAGDLDALNALNLKNGQGNDQDFALNDYAGFKAWIKGAKANPMAYMLSTQLATMVLATRHGYTDPSVYVGKDETGTWIQGDGLVAWADRLLYAFDKNRPDANKSAEGKVKDLIDEINNGAKSYLQPVHDPDGCPYTFD</sequence>